<dbReference type="PANTHER" id="PTHR14738:SF29">
    <property type="entry name" value="ZINC FINGER CCCH DOMAIN-CONTAINING PROTEIN 14"/>
    <property type="match status" value="1"/>
</dbReference>
<keyword evidence="11" id="KW-1185">Reference proteome</keyword>
<dbReference type="InterPro" id="IPR043094">
    <property type="entry name" value="Nab2/ZC3H14_N_sf"/>
</dbReference>
<dbReference type="GO" id="GO:0005737">
    <property type="term" value="C:cytoplasm"/>
    <property type="evidence" value="ECO:0007669"/>
    <property type="project" value="TreeGrafter"/>
</dbReference>
<feature type="compositionally biased region" description="Polar residues" evidence="8">
    <location>
        <begin position="275"/>
        <end position="297"/>
    </location>
</feature>
<dbReference type="EMBL" id="ML977168">
    <property type="protein sequence ID" value="KAF1984447.1"/>
    <property type="molecule type" value="Genomic_DNA"/>
</dbReference>
<evidence type="ECO:0000313" key="11">
    <source>
        <dbReference type="Proteomes" id="UP000800041"/>
    </source>
</evidence>
<keyword evidence="3" id="KW-0479">Metal-binding</keyword>
<evidence type="ECO:0000256" key="4">
    <source>
        <dbReference type="ARBA" id="ARBA00022737"/>
    </source>
</evidence>
<protein>
    <recommendedName>
        <fullName evidence="9">Nab2-like CCCH zinc finger domain-containing protein</fullName>
    </recommendedName>
</protein>
<evidence type="ECO:0000313" key="10">
    <source>
        <dbReference type="EMBL" id="KAF1984447.1"/>
    </source>
</evidence>
<evidence type="ECO:0000256" key="1">
    <source>
        <dbReference type="ARBA" id="ARBA00004123"/>
    </source>
</evidence>
<keyword evidence="4" id="KW-0677">Repeat</keyword>
<comment type="similarity">
    <text evidence="2">Belongs to the ZC3H14 family.</text>
</comment>
<feature type="compositionally biased region" description="Basic and acidic residues" evidence="8">
    <location>
        <begin position="155"/>
        <end position="176"/>
    </location>
</feature>
<keyword evidence="5" id="KW-0863">Zinc-finger</keyword>
<dbReference type="GO" id="GO:0005634">
    <property type="term" value="C:nucleus"/>
    <property type="evidence" value="ECO:0007669"/>
    <property type="project" value="UniProtKB-SubCell"/>
</dbReference>
<evidence type="ECO:0000256" key="5">
    <source>
        <dbReference type="ARBA" id="ARBA00022771"/>
    </source>
</evidence>
<feature type="compositionally biased region" description="Polar residues" evidence="8">
    <location>
        <begin position="536"/>
        <end position="549"/>
    </location>
</feature>
<dbReference type="FunFam" id="1.10.340.40:FF:000001">
    <property type="entry name" value="Nuclear polyadenylated RNA-binding protein nab2"/>
    <property type="match status" value="1"/>
</dbReference>
<dbReference type="AlphaFoldDB" id="A0A6G1GUI1"/>
<feature type="compositionally biased region" description="Polar residues" evidence="8">
    <location>
        <begin position="324"/>
        <end position="337"/>
    </location>
</feature>
<dbReference type="Gene3D" id="4.10.1000.30">
    <property type="match status" value="1"/>
</dbReference>
<dbReference type="Gene3D" id="1.10.340.40">
    <property type="entry name" value="Nuclear abundant poly(A) RNA-bind protein 2, N-terminal domain"/>
    <property type="match status" value="1"/>
</dbReference>
<dbReference type="GO" id="GO:0008270">
    <property type="term" value="F:zinc ion binding"/>
    <property type="evidence" value="ECO:0007669"/>
    <property type="project" value="UniProtKB-KW"/>
</dbReference>
<dbReference type="Gene3D" id="4.10.1000.40">
    <property type="match status" value="1"/>
</dbReference>
<evidence type="ECO:0000256" key="6">
    <source>
        <dbReference type="ARBA" id="ARBA00022833"/>
    </source>
</evidence>
<dbReference type="GO" id="GO:0043488">
    <property type="term" value="P:regulation of mRNA stability"/>
    <property type="evidence" value="ECO:0007669"/>
    <property type="project" value="InterPro"/>
</dbReference>
<organism evidence="10 11">
    <name type="scientific">Aulographum hederae CBS 113979</name>
    <dbReference type="NCBI Taxonomy" id="1176131"/>
    <lineage>
        <taxon>Eukaryota</taxon>
        <taxon>Fungi</taxon>
        <taxon>Dikarya</taxon>
        <taxon>Ascomycota</taxon>
        <taxon>Pezizomycotina</taxon>
        <taxon>Dothideomycetes</taxon>
        <taxon>Pleosporomycetidae</taxon>
        <taxon>Aulographales</taxon>
        <taxon>Aulographaceae</taxon>
    </lineage>
</organism>
<gene>
    <name evidence="10" type="ORF">K402DRAFT_395791</name>
</gene>
<keyword evidence="7" id="KW-0539">Nucleus</keyword>
<feature type="domain" description="Nab2-like CCCH zinc finger" evidence="9">
    <location>
        <begin position="467"/>
        <end position="486"/>
    </location>
</feature>
<feature type="region of interest" description="Disordered" evidence="8">
    <location>
        <begin position="275"/>
        <end position="350"/>
    </location>
</feature>
<evidence type="ECO:0000256" key="7">
    <source>
        <dbReference type="ARBA" id="ARBA00023242"/>
    </source>
</evidence>
<sequence length="549" mass="59995">MAVEVVTGSPLAKALQNVILPKITECGWTTGSTDSDSSLVEYIVLMLVNKTTEEQIASELANDLLGLGPDDQQTTMGFARWLFEQVETLNAQINGTSTDAMDAADDAAQHDPNGNVPVDSVEQDAVMADDIDGSGANIPTGPKAMRSGPRAQPQSREKRMGNQMQKHMDRSGESQLHRVKGGKINSHARDPPKGPRSSLGRNISMLNGNGMGNGMSGPFPQPGSNMFQPQQQQPMGGMAGMANMANMAGMPPAMSMEFFKHLEMQSQLMANLIGQQQQQNPTPIVNPNFRPKNQNNRAAGRGKNLLDRVEGREQSNGKLRGNRRQQPQQDSTMSGSDANDADGEASKMEVESKEPFDVMCKFNTTCTKLDCPFAHSTPASTTPNVVDLSQTCSYGVACKNIKCTGRHPSPYKKILHQKSKTQCSFFPHCTNENCPYMHPPMPLCRNYPNCETPNCKFSHDATNVPKCRHNPCRNAKCPYQHEEGQQREMWNGGALSNVWTPNTEKKDHVSERVFVANEGEEELILAGSGGQEETQKAQNGDPETQVMTG</sequence>
<dbReference type="InterPro" id="IPR055046">
    <property type="entry name" value="Nab2-like_Znf-CCCH"/>
</dbReference>
<feature type="region of interest" description="Disordered" evidence="8">
    <location>
        <begin position="134"/>
        <end position="203"/>
    </location>
</feature>
<proteinExistence type="inferred from homology"/>
<dbReference type="GO" id="GO:0008143">
    <property type="term" value="F:poly(A) binding"/>
    <property type="evidence" value="ECO:0007669"/>
    <property type="project" value="InterPro"/>
</dbReference>
<reference evidence="10" key="1">
    <citation type="journal article" date="2020" name="Stud. Mycol.">
        <title>101 Dothideomycetes genomes: a test case for predicting lifestyles and emergence of pathogens.</title>
        <authorList>
            <person name="Haridas S."/>
            <person name="Albert R."/>
            <person name="Binder M."/>
            <person name="Bloem J."/>
            <person name="Labutti K."/>
            <person name="Salamov A."/>
            <person name="Andreopoulos B."/>
            <person name="Baker S."/>
            <person name="Barry K."/>
            <person name="Bills G."/>
            <person name="Bluhm B."/>
            <person name="Cannon C."/>
            <person name="Castanera R."/>
            <person name="Culley D."/>
            <person name="Daum C."/>
            <person name="Ezra D."/>
            <person name="Gonzalez J."/>
            <person name="Henrissat B."/>
            <person name="Kuo A."/>
            <person name="Liang C."/>
            <person name="Lipzen A."/>
            <person name="Lutzoni F."/>
            <person name="Magnuson J."/>
            <person name="Mondo S."/>
            <person name="Nolan M."/>
            <person name="Ohm R."/>
            <person name="Pangilinan J."/>
            <person name="Park H.-J."/>
            <person name="Ramirez L."/>
            <person name="Alfaro M."/>
            <person name="Sun H."/>
            <person name="Tritt A."/>
            <person name="Yoshinaga Y."/>
            <person name="Zwiers L.-H."/>
            <person name="Turgeon B."/>
            <person name="Goodwin S."/>
            <person name="Spatafora J."/>
            <person name="Crous P."/>
            <person name="Grigoriev I."/>
        </authorList>
    </citation>
    <scope>NUCLEOTIDE SEQUENCE</scope>
    <source>
        <strain evidence="10">CBS 113979</strain>
    </source>
</reference>
<evidence type="ECO:0000256" key="3">
    <source>
        <dbReference type="ARBA" id="ARBA00022723"/>
    </source>
</evidence>
<evidence type="ECO:0000256" key="8">
    <source>
        <dbReference type="SAM" id="MobiDB-lite"/>
    </source>
</evidence>
<evidence type="ECO:0000259" key="9">
    <source>
        <dbReference type="Pfam" id="PF22683"/>
    </source>
</evidence>
<dbReference type="PANTHER" id="PTHR14738">
    <property type="entry name" value="ZINC FINGER CCCH DOMAIN-CONTAINING PROTEIN 14"/>
    <property type="match status" value="1"/>
</dbReference>
<dbReference type="Pfam" id="PF22683">
    <property type="entry name" value="Nab2-like_zf-CCCH"/>
    <property type="match status" value="1"/>
</dbReference>
<dbReference type="InterPro" id="IPR040366">
    <property type="entry name" value="Nab2/ZC3H14"/>
</dbReference>
<keyword evidence="6" id="KW-0862">Zinc</keyword>
<feature type="compositionally biased region" description="Basic and acidic residues" evidence="8">
    <location>
        <begin position="304"/>
        <end position="315"/>
    </location>
</feature>
<evidence type="ECO:0000256" key="2">
    <source>
        <dbReference type="ARBA" id="ARBA00008423"/>
    </source>
</evidence>
<feature type="region of interest" description="Disordered" evidence="8">
    <location>
        <begin position="526"/>
        <end position="549"/>
    </location>
</feature>
<comment type="subcellular location">
    <subcellularLocation>
        <location evidence="1">Nucleus</location>
    </subcellularLocation>
</comment>
<accession>A0A6G1GUI1</accession>
<dbReference type="Proteomes" id="UP000800041">
    <property type="component" value="Unassembled WGS sequence"/>
</dbReference>
<dbReference type="Pfam" id="PF14608">
    <property type="entry name" value="zf-CCCH_2"/>
    <property type="match status" value="4"/>
</dbReference>
<dbReference type="OrthoDB" id="438553at2759"/>
<name>A0A6G1GUI1_9PEZI</name>